<keyword evidence="1" id="KW-1133">Transmembrane helix</keyword>
<protein>
    <submittedName>
        <fullName evidence="2">Uncharacterized protein</fullName>
    </submittedName>
</protein>
<keyword evidence="3" id="KW-1185">Reference proteome</keyword>
<proteinExistence type="predicted"/>
<keyword evidence="1" id="KW-0472">Membrane</keyword>
<name>A0A4R5KE71_9MICC</name>
<comment type="caution">
    <text evidence="2">The sequence shown here is derived from an EMBL/GenBank/DDBJ whole genome shotgun (WGS) entry which is preliminary data.</text>
</comment>
<feature type="transmembrane region" description="Helical" evidence="1">
    <location>
        <begin position="66"/>
        <end position="89"/>
    </location>
</feature>
<reference evidence="2 3" key="1">
    <citation type="submission" date="2019-03" db="EMBL/GenBank/DDBJ databases">
        <title>Whole genome sequence of Arthrobacter sp JH1-1.</title>
        <authorList>
            <person name="Trinh H.N."/>
        </authorList>
    </citation>
    <scope>NUCLEOTIDE SEQUENCE [LARGE SCALE GENOMIC DNA]</scope>
    <source>
        <strain evidence="2 3">JH1-1</strain>
    </source>
</reference>
<dbReference type="EMBL" id="SMRU01000021">
    <property type="protein sequence ID" value="TDF92858.1"/>
    <property type="molecule type" value="Genomic_DNA"/>
</dbReference>
<evidence type="ECO:0000313" key="2">
    <source>
        <dbReference type="EMBL" id="TDF92858.1"/>
    </source>
</evidence>
<evidence type="ECO:0000313" key="3">
    <source>
        <dbReference type="Proteomes" id="UP000295511"/>
    </source>
</evidence>
<accession>A0A4R5KE71</accession>
<keyword evidence="1" id="KW-0812">Transmembrane</keyword>
<evidence type="ECO:0000256" key="1">
    <source>
        <dbReference type="SAM" id="Phobius"/>
    </source>
</evidence>
<organism evidence="2 3">
    <name type="scientific">Arthrobacter terricola</name>
    <dbReference type="NCBI Taxonomy" id="2547396"/>
    <lineage>
        <taxon>Bacteria</taxon>
        <taxon>Bacillati</taxon>
        <taxon>Actinomycetota</taxon>
        <taxon>Actinomycetes</taxon>
        <taxon>Micrococcales</taxon>
        <taxon>Micrococcaceae</taxon>
        <taxon>Arthrobacter</taxon>
    </lineage>
</organism>
<sequence>MLMRTAGKILTLLGLATVAATGLAGTLIPIGTALQCGPPFLGGLPKTAGGRMIETVTGLCSSAENFAVVVYCAMLVLGGAILLVGAGLWSNAAHARRIPVTPEATH</sequence>
<gene>
    <name evidence="2" type="ORF">E1809_17000</name>
</gene>
<dbReference type="AlphaFoldDB" id="A0A4R5KE71"/>
<dbReference type="Proteomes" id="UP000295511">
    <property type="component" value="Unassembled WGS sequence"/>
</dbReference>